<accession>A0A2N5Y2H9</accession>
<organism evidence="1 2">
    <name type="scientific">Kineobactrum sediminis</name>
    <dbReference type="NCBI Taxonomy" id="1905677"/>
    <lineage>
        <taxon>Bacteria</taxon>
        <taxon>Pseudomonadati</taxon>
        <taxon>Pseudomonadota</taxon>
        <taxon>Gammaproteobacteria</taxon>
        <taxon>Cellvibrionales</taxon>
        <taxon>Halieaceae</taxon>
        <taxon>Kineobactrum</taxon>
    </lineage>
</organism>
<protein>
    <submittedName>
        <fullName evidence="1">Glycosyl hydrolase family 16</fullName>
    </submittedName>
</protein>
<dbReference type="GO" id="GO:0016787">
    <property type="term" value="F:hydrolase activity"/>
    <property type="evidence" value="ECO:0007669"/>
    <property type="project" value="UniProtKB-KW"/>
</dbReference>
<evidence type="ECO:0000313" key="1">
    <source>
        <dbReference type="EMBL" id="PLW82569.1"/>
    </source>
</evidence>
<keyword evidence="1" id="KW-0378">Hydrolase</keyword>
<comment type="caution">
    <text evidence="1">The sequence shown here is derived from an EMBL/GenBank/DDBJ whole genome shotgun (WGS) entry which is preliminary data.</text>
</comment>
<dbReference type="RefSeq" id="WP_206604677.1">
    <property type="nucleotide sequence ID" value="NZ_PKLZ01000007.1"/>
</dbReference>
<evidence type="ECO:0000313" key="2">
    <source>
        <dbReference type="Proteomes" id="UP000234845"/>
    </source>
</evidence>
<name>A0A2N5Y2H9_9GAMM</name>
<feature type="non-terminal residue" evidence="1">
    <location>
        <position position="1"/>
    </location>
</feature>
<dbReference type="Proteomes" id="UP000234845">
    <property type="component" value="Unassembled WGS sequence"/>
</dbReference>
<sequence length="92" mass="10234">DASNSIIKIMVFKDVISEVGVKLAIANGGARPEILVANTLVGQWEELSFDFTGNIGFFESIDVDQLIVFPDYQDRSVDNIVYFDNVRFTDGN</sequence>
<reference evidence="2" key="1">
    <citation type="submission" date="2017-11" db="EMBL/GenBank/DDBJ databases">
        <title>The draft genome sequence of Chromatocurvus sp. F02.</title>
        <authorList>
            <person name="Du Z.-J."/>
            <person name="Chang Y.-Q."/>
        </authorList>
    </citation>
    <scope>NUCLEOTIDE SEQUENCE [LARGE SCALE GENOMIC DNA]</scope>
    <source>
        <strain evidence="2">F02</strain>
    </source>
</reference>
<dbReference type="EMBL" id="PKLZ01000007">
    <property type="protein sequence ID" value="PLW82569.1"/>
    <property type="molecule type" value="Genomic_DNA"/>
</dbReference>
<keyword evidence="2" id="KW-1185">Reference proteome</keyword>
<dbReference type="AlphaFoldDB" id="A0A2N5Y2H9"/>
<proteinExistence type="predicted"/>
<gene>
    <name evidence="1" type="ORF">CWI75_08250</name>
</gene>